<accession>A0AA39HI59</accession>
<dbReference type="AlphaFoldDB" id="A0AA39HI59"/>
<keyword evidence="3" id="KW-1185">Reference proteome</keyword>
<gene>
    <name evidence="2" type="ORF">QR680_018509</name>
</gene>
<reference evidence="2" key="1">
    <citation type="submission" date="2023-06" db="EMBL/GenBank/DDBJ databases">
        <title>Genomic analysis of the entomopathogenic nematode Steinernema hermaphroditum.</title>
        <authorList>
            <person name="Schwarz E.M."/>
            <person name="Heppert J.K."/>
            <person name="Baniya A."/>
            <person name="Schwartz H.T."/>
            <person name="Tan C.-H."/>
            <person name="Antoshechkin I."/>
            <person name="Sternberg P.W."/>
            <person name="Goodrich-Blair H."/>
            <person name="Dillman A.R."/>
        </authorList>
    </citation>
    <scope>NUCLEOTIDE SEQUENCE</scope>
    <source>
        <strain evidence="2">PS9179</strain>
        <tissue evidence="2">Whole animal</tissue>
    </source>
</reference>
<name>A0AA39HI59_9BILA</name>
<comment type="caution">
    <text evidence="2">The sequence shown here is derived from an EMBL/GenBank/DDBJ whole genome shotgun (WGS) entry which is preliminary data.</text>
</comment>
<organism evidence="2 3">
    <name type="scientific">Steinernema hermaphroditum</name>
    <dbReference type="NCBI Taxonomy" id="289476"/>
    <lineage>
        <taxon>Eukaryota</taxon>
        <taxon>Metazoa</taxon>
        <taxon>Ecdysozoa</taxon>
        <taxon>Nematoda</taxon>
        <taxon>Chromadorea</taxon>
        <taxon>Rhabditida</taxon>
        <taxon>Tylenchina</taxon>
        <taxon>Panagrolaimomorpha</taxon>
        <taxon>Strongyloidoidea</taxon>
        <taxon>Steinernematidae</taxon>
        <taxon>Steinernema</taxon>
    </lineage>
</organism>
<sequence>MSASHRRRVFFSPNPYAESESEDSDDSVGAFMTETVRKHPNATKSLFPPLHLRFPSKKESRPMPPKVELQGQLHPPPAMSKIEPNDLEAILKCSEELAQQENVSITLQMECEELTRRIKIRLQKS</sequence>
<dbReference type="EMBL" id="JAUCMV010000004">
    <property type="protein sequence ID" value="KAK0406328.1"/>
    <property type="molecule type" value="Genomic_DNA"/>
</dbReference>
<proteinExistence type="predicted"/>
<feature type="region of interest" description="Disordered" evidence="1">
    <location>
        <begin position="39"/>
        <end position="80"/>
    </location>
</feature>
<protein>
    <submittedName>
        <fullName evidence="2">Uncharacterized protein</fullName>
    </submittedName>
</protein>
<evidence type="ECO:0000256" key="1">
    <source>
        <dbReference type="SAM" id="MobiDB-lite"/>
    </source>
</evidence>
<evidence type="ECO:0000313" key="3">
    <source>
        <dbReference type="Proteomes" id="UP001175271"/>
    </source>
</evidence>
<feature type="region of interest" description="Disordered" evidence="1">
    <location>
        <begin position="1"/>
        <end position="27"/>
    </location>
</feature>
<evidence type="ECO:0000313" key="2">
    <source>
        <dbReference type="EMBL" id="KAK0406328.1"/>
    </source>
</evidence>
<dbReference type="Proteomes" id="UP001175271">
    <property type="component" value="Unassembled WGS sequence"/>
</dbReference>